<evidence type="ECO:0008006" key="4">
    <source>
        <dbReference type="Google" id="ProtNLM"/>
    </source>
</evidence>
<feature type="transmembrane region" description="Helical" evidence="1">
    <location>
        <begin position="53"/>
        <end position="73"/>
    </location>
</feature>
<sequence>MSLPVSLKFLLPPALLALALLWTLPPLFLWLMNMLEGTLGLPPLHIHLIQRDLPLWLYLPSMLVVWALVYRAFSEDGSANF</sequence>
<evidence type="ECO:0000256" key="1">
    <source>
        <dbReference type="SAM" id="Phobius"/>
    </source>
</evidence>
<gene>
    <name evidence="2" type="ORF">GCM10008938_39590</name>
</gene>
<dbReference type="RefSeq" id="WP_189005730.1">
    <property type="nucleotide sequence ID" value="NZ_BMOD01000020.1"/>
</dbReference>
<keyword evidence="1" id="KW-0472">Membrane</keyword>
<comment type="caution">
    <text evidence="2">The sequence shown here is derived from an EMBL/GenBank/DDBJ whole genome shotgun (WGS) entry which is preliminary data.</text>
</comment>
<keyword evidence="1" id="KW-1133">Transmembrane helix</keyword>
<evidence type="ECO:0000313" key="2">
    <source>
        <dbReference type="EMBL" id="GGJ49679.1"/>
    </source>
</evidence>
<evidence type="ECO:0000313" key="3">
    <source>
        <dbReference type="Proteomes" id="UP000632222"/>
    </source>
</evidence>
<proteinExistence type="predicted"/>
<protein>
    <recommendedName>
        <fullName evidence="4">ABC transporter permease</fullName>
    </recommendedName>
</protein>
<keyword evidence="1" id="KW-0812">Transmembrane</keyword>
<name>A0ABQ2D8T8_9DEIO</name>
<reference evidence="3" key="1">
    <citation type="journal article" date="2019" name="Int. J. Syst. Evol. Microbiol.">
        <title>The Global Catalogue of Microorganisms (GCM) 10K type strain sequencing project: providing services to taxonomists for standard genome sequencing and annotation.</title>
        <authorList>
            <consortium name="The Broad Institute Genomics Platform"/>
            <consortium name="The Broad Institute Genome Sequencing Center for Infectious Disease"/>
            <person name="Wu L."/>
            <person name="Ma J."/>
        </authorList>
    </citation>
    <scope>NUCLEOTIDE SEQUENCE [LARGE SCALE GENOMIC DNA]</scope>
    <source>
        <strain evidence="3">JCM 14370</strain>
    </source>
</reference>
<feature type="transmembrane region" description="Helical" evidence="1">
    <location>
        <begin position="12"/>
        <end position="32"/>
    </location>
</feature>
<accession>A0ABQ2D8T8</accession>
<dbReference type="EMBL" id="BMOD01000020">
    <property type="protein sequence ID" value="GGJ49679.1"/>
    <property type="molecule type" value="Genomic_DNA"/>
</dbReference>
<keyword evidence="3" id="KW-1185">Reference proteome</keyword>
<organism evidence="2 3">
    <name type="scientific">Deinococcus roseus</name>
    <dbReference type="NCBI Taxonomy" id="392414"/>
    <lineage>
        <taxon>Bacteria</taxon>
        <taxon>Thermotogati</taxon>
        <taxon>Deinococcota</taxon>
        <taxon>Deinococci</taxon>
        <taxon>Deinococcales</taxon>
        <taxon>Deinococcaceae</taxon>
        <taxon>Deinococcus</taxon>
    </lineage>
</organism>
<dbReference type="Proteomes" id="UP000632222">
    <property type="component" value="Unassembled WGS sequence"/>
</dbReference>